<dbReference type="GO" id="GO:0005829">
    <property type="term" value="C:cytosol"/>
    <property type="evidence" value="ECO:0007669"/>
    <property type="project" value="TreeGrafter"/>
</dbReference>
<evidence type="ECO:0000313" key="14">
    <source>
        <dbReference type="EMBL" id="CAB4936811.1"/>
    </source>
</evidence>
<dbReference type="PROSITE" id="PS00844">
    <property type="entry name" value="DALA_DALA_LIGASE_2"/>
    <property type="match status" value="1"/>
</dbReference>
<dbReference type="Gene3D" id="3.40.50.20">
    <property type="match status" value="1"/>
</dbReference>
<evidence type="ECO:0000256" key="10">
    <source>
        <dbReference type="ARBA" id="ARBA00022984"/>
    </source>
</evidence>
<dbReference type="HAMAP" id="MF_00047">
    <property type="entry name" value="Dala_Dala_lig"/>
    <property type="match status" value="1"/>
</dbReference>
<name>A0A6J7J1T8_9ZZZZ</name>
<dbReference type="GO" id="GO:0008360">
    <property type="term" value="P:regulation of cell shape"/>
    <property type="evidence" value="ECO:0007669"/>
    <property type="project" value="UniProtKB-KW"/>
</dbReference>
<evidence type="ECO:0000256" key="6">
    <source>
        <dbReference type="ARBA" id="ARBA00022741"/>
    </source>
</evidence>
<dbReference type="GO" id="GO:0046872">
    <property type="term" value="F:metal ion binding"/>
    <property type="evidence" value="ECO:0007669"/>
    <property type="project" value="UniProtKB-KW"/>
</dbReference>
<dbReference type="Gene3D" id="3.30.1490.20">
    <property type="entry name" value="ATP-grasp fold, A domain"/>
    <property type="match status" value="1"/>
</dbReference>
<evidence type="ECO:0000256" key="2">
    <source>
        <dbReference type="ARBA" id="ARBA00001946"/>
    </source>
</evidence>
<protein>
    <submittedName>
        <fullName evidence="14">Unannotated protein</fullName>
    </submittedName>
</protein>
<dbReference type="SUPFAM" id="SSF52440">
    <property type="entry name" value="PreATP-grasp domain"/>
    <property type="match status" value="1"/>
</dbReference>
<keyword evidence="10" id="KW-0573">Peptidoglycan synthesis</keyword>
<dbReference type="Gene3D" id="3.30.470.20">
    <property type="entry name" value="ATP-grasp fold, B domain"/>
    <property type="match status" value="1"/>
</dbReference>
<keyword evidence="9" id="KW-0133">Cell shape</keyword>
<dbReference type="NCBIfam" id="NF002528">
    <property type="entry name" value="PRK01966.1-4"/>
    <property type="match status" value="1"/>
</dbReference>
<dbReference type="PANTHER" id="PTHR23132">
    <property type="entry name" value="D-ALANINE--D-ALANINE LIGASE"/>
    <property type="match status" value="1"/>
</dbReference>
<keyword evidence="4" id="KW-0436">Ligase</keyword>
<dbReference type="Pfam" id="PF07478">
    <property type="entry name" value="Dala_Dala_lig_C"/>
    <property type="match status" value="1"/>
</dbReference>
<keyword evidence="7" id="KW-0067">ATP-binding</keyword>
<keyword evidence="12" id="KW-0961">Cell wall biogenesis/degradation</keyword>
<dbReference type="EMBL" id="CAFBNF010000043">
    <property type="protein sequence ID" value="CAB4936811.1"/>
    <property type="molecule type" value="Genomic_DNA"/>
</dbReference>
<dbReference type="InterPro" id="IPR005905">
    <property type="entry name" value="D_ala_D_ala"/>
</dbReference>
<evidence type="ECO:0000256" key="11">
    <source>
        <dbReference type="ARBA" id="ARBA00023211"/>
    </source>
</evidence>
<evidence type="ECO:0000256" key="9">
    <source>
        <dbReference type="ARBA" id="ARBA00022960"/>
    </source>
</evidence>
<dbReference type="InterPro" id="IPR011127">
    <property type="entry name" value="Dala_Dala_lig_N"/>
</dbReference>
<dbReference type="InterPro" id="IPR011761">
    <property type="entry name" value="ATP-grasp"/>
</dbReference>
<dbReference type="GO" id="GO:0005524">
    <property type="term" value="F:ATP binding"/>
    <property type="evidence" value="ECO:0007669"/>
    <property type="project" value="UniProtKB-KW"/>
</dbReference>
<dbReference type="SUPFAM" id="SSF56059">
    <property type="entry name" value="Glutathione synthetase ATP-binding domain-like"/>
    <property type="match status" value="1"/>
</dbReference>
<comment type="cofactor">
    <cofactor evidence="1">
        <name>Mn(2+)</name>
        <dbReference type="ChEBI" id="CHEBI:29035"/>
    </cofactor>
</comment>
<reference evidence="14" key="1">
    <citation type="submission" date="2020-05" db="EMBL/GenBank/DDBJ databases">
        <authorList>
            <person name="Chiriac C."/>
            <person name="Salcher M."/>
            <person name="Ghai R."/>
            <person name="Kavagutti S V."/>
        </authorList>
    </citation>
    <scope>NUCLEOTIDE SEQUENCE</scope>
</reference>
<keyword evidence="11" id="KW-0464">Manganese</keyword>
<dbReference type="PROSITE" id="PS00843">
    <property type="entry name" value="DALA_DALA_LIGASE_1"/>
    <property type="match status" value="1"/>
</dbReference>
<dbReference type="InterPro" id="IPR011095">
    <property type="entry name" value="Dala_Dala_lig_C"/>
</dbReference>
<keyword evidence="6" id="KW-0547">Nucleotide-binding</keyword>
<accession>A0A6J7J1T8</accession>
<evidence type="ECO:0000259" key="13">
    <source>
        <dbReference type="PROSITE" id="PS50975"/>
    </source>
</evidence>
<dbReference type="GO" id="GO:0071555">
    <property type="term" value="P:cell wall organization"/>
    <property type="evidence" value="ECO:0007669"/>
    <property type="project" value="UniProtKB-KW"/>
</dbReference>
<evidence type="ECO:0000256" key="7">
    <source>
        <dbReference type="ARBA" id="ARBA00022840"/>
    </source>
</evidence>
<evidence type="ECO:0000256" key="1">
    <source>
        <dbReference type="ARBA" id="ARBA00001936"/>
    </source>
</evidence>
<proteinExistence type="inferred from homology"/>
<keyword evidence="5" id="KW-0479">Metal-binding</keyword>
<dbReference type="AlphaFoldDB" id="A0A6J7J1T8"/>
<comment type="similarity">
    <text evidence="3">Belongs to the D-alanine--D-alanine ligase family.</text>
</comment>
<evidence type="ECO:0000256" key="12">
    <source>
        <dbReference type="ARBA" id="ARBA00023316"/>
    </source>
</evidence>
<dbReference type="InterPro" id="IPR000291">
    <property type="entry name" value="D-Ala_lig_Van_CS"/>
</dbReference>
<keyword evidence="8" id="KW-0460">Magnesium</keyword>
<dbReference type="PANTHER" id="PTHR23132:SF25">
    <property type="entry name" value="D-ALANINE--D-ALANINE LIGASE A"/>
    <property type="match status" value="1"/>
</dbReference>
<comment type="cofactor">
    <cofactor evidence="2">
        <name>Mg(2+)</name>
        <dbReference type="ChEBI" id="CHEBI:18420"/>
    </cofactor>
</comment>
<dbReference type="GO" id="GO:0009252">
    <property type="term" value="P:peptidoglycan biosynthetic process"/>
    <property type="evidence" value="ECO:0007669"/>
    <property type="project" value="UniProtKB-KW"/>
</dbReference>
<dbReference type="FunFam" id="3.30.470.20:FF:000008">
    <property type="entry name" value="D-alanine--D-alanine ligase"/>
    <property type="match status" value="1"/>
</dbReference>
<sequence>MVEQPKVRVVVLFGGRSSEHAISCVSAGSLLRAIDRNRYEVVPIGIAPDGRWVEVSDDPDRLMIADGVLPEVESSGSDVTLRQRAGSVTLAELGGGWGESGVDVVFPVLHGPWGEDGTVQGLLELAGVPYVGSGVFASAAGMDKGHMKSLVVAAGLPTGPYEVVTDRQWRTDREFSLARCAALADSPGRPLFVKPARAGSSLGITRLTDLAGLAAAIEAARVHDPKVVVEAGIENAREVECAVLVVDGVPQASVCAEIVVRGGHDFYDFEAKYLDDAVDLVVPAELSADIEARVQQLAVETFEVLGCEGLARVDFFVRSDGSVLLNEINTMPGFTSISMFPRMWAASGIDYPTLIDLLISDALRRGTGLR</sequence>
<dbReference type="NCBIfam" id="TIGR01205">
    <property type="entry name" value="D_ala_D_alaTIGR"/>
    <property type="match status" value="1"/>
</dbReference>
<dbReference type="PROSITE" id="PS50975">
    <property type="entry name" value="ATP_GRASP"/>
    <property type="match status" value="1"/>
</dbReference>
<dbReference type="InterPro" id="IPR016185">
    <property type="entry name" value="PreATP-grasp_dom_sf"/>
</dbReference>
<dbReference type="Pfam" id="PF01820">
    <property type="entry name" value="Dala_Dala_lig_N"/>
    <property type="match status" value="1"/>
</dbReference>
<dbReference type="PIRSF" id="PIRSF039102">
    <property type="entry name" value="Ddl/VanB"/>
    <property type="match status" value="1"/>
</dbReference>
<evidence type="ECO:0000256" key="5">
    <source>
        <dbReference type="ARBA" id="ARBA00022723"/>
    </source>
</evidence>
<dbReference type="GO" id="GO:0008716">
    <property type="term" value="F:D-alanine-D-alanine ligase activity"/>
    <property type="evidence" value="ECO:0007669"/>
    <property type="project" value="InterPro"/>
</dbReference>
<evidence type="ECO:0000256" key="3">
    <source>
        <dbReference type="ARBA" id="ARBA00010871"/>
    </source>
</evidence>
<evidence type="ECO:0000256" key="8">
    <source>
        <dbReference type="ARBA" id="ARBA00022842"/>
    </source>
</evidence>
<organism evidence="14">
    <name type="scientific">freshwater metagenome</name>
    <dbReference type="NCBI Taxonomy" id="449393"/>
    <lineage>
        <taxon>unclassified sequences</taxon>
        <taxon>metagenomes</taxon>
        <taxon>ecological metagenomes</taxon>
    </lineage>
</organism>
<dbReference type="InterPro" id="IPR013815">
    <property type="entry name" value="ATP_grasp_subdomain_1"/>
</dbReference>
<feature type="domain" description="ATP-grasp" evidence="13">
    <location>
        <begin position="148"/>
        <end position="360"/>
    </location>
</feature>
<gene>
    <name evidence="14" type="ORF">UFOPK3773_00589</name>
</gene>
<evidence type="ECO:0000256" key="4">
    <source>
        <dbReference type="ARBA" id="ARBA00022598"/>
    </source>
</evidence>